<gene>
    <name evidence="4" type="ORF">BJ997_000617</name>
</gene>
<dbReference type="Pfam" id="PF00990">
    <property type="entry name" value="GGDEF"/>
    <property type="match status" value="1"/>
</dbReference>
<dbReference type="EMBL" id="JACHBQ010000001">
    <property type="protein sequence ID" value="MBB5640069.1"/>
    <property type="molecule type" value="Genomic_DNA"/>
</dbReference>
<evidence type="ECO:0000259" key="2">
    <source>
        <dbReference type="PROSITE" id="PS50883"/>
    </source>
</evidence>
<dbReference type="PROSITE" id="PS50883">
    <property type="entry name" value="EAL"/>
    <property type="match status" value="1"/>
</dbReference>
<organism evidence="4 5">
    <name type="scientific">Cryobacterium roopkundense</name>
    <dbReference type="NCBI Taxonomy" id="1001240"/>
    <lineage>
        <taxon>Bacteria</taxon>
        <taxon>Bacillati</taxon>
        <taxon>Actinomycetota</taxon>
        <taxon>Actinomycetes</taxon>
        <taxon>Micrococcales</taxon>
        <taxon>Microbacteriaceae</taxon>
        <taxon>Cryobacterium</taxon>
    </lineage>
</organism>
<comment type="caution">
    <text evidence="4">The sequence shown here is derived from an EMBL/GenBank/DDBJ whole genome shotgun (WGS) entry which is preliminary data.</text>
</comment>
<dbReference type="InterPro" id="IPR029787">
    <property type="entry name" value="Nucleotide_cyclase"/>
</dbReference>
<keyword evidence="1" id="KW-0812">Transmembrane</keyword>
<evidence type="ECO:0000256" key="1">
    <source>
        <dbReference type="SAM" id="Phobius"/>
    </source>
</evidence>
<dbReference type="InterPro" id="IPR000160">
    <property type="entry name" value="GGDEF_dom"/>
</dbReference>
<feature type="transmembrane region" description="Helical" evidence="1">
    <location>
        <begin position="53"/>
        <end position="71"/>
    </location>
</feature>
<feature type="transmembrane region" description="Helical" evidence="1">
    <location>
        <begin position="23"/>
        <end position="41"/>
    </location>
</feature>
<dbReference type="Pfam" id="PF00563">
    <property type="entry name" value="EAL"/>
    <property type="match status" value="1"/>
</dbReference>
<dbReference type="PROSITE" id="PS50887">
    <property type="entry name" value="GGDEF"/>
    <property type="match status" value="1"/>
</dbReference>
<dbReference type="PANTHER" id="PTHR44757:SF2">
    <property type="entry name" value="BIOFILM ARCHITECTURE MAINTENANCE PROTEIN MBAA"/>
    <property type="match status" value="1"/>
</dbReference>
<accession>A0A7W8ZTS8</accession>
<dbReference type="PANTHER" id="PTHR44757">
    <property type="entry name" value="DIGUANYLATE CYCLASE DGCP"/>
    <property type="match status" value="1"/>
</dbReference>
<reference evidence="4 5" key="1">
    <citation type="submission" date="2020-08" db="EMBL/GenBank/DDBJ databases">
        <title>Sequencing the genomes of 1000 actinobacteria strains.</title>
        <authorList>
            <person name="Klenk H.-P."/>
        </authorList>
    </citation>
    <scope>NUCLEOTIDE SEQUENCE [LARGE SCALE GENOMIC DNA]</scope>
    <source>
        <strain evidence="4 5">DSM 21065</strain>
    </source>
</reference>
<proteinExistence type="predicted"/>
<name>A0A7W8ZTS8_9MICO</name>
<dbReference type="OrthoDB" id="23692at2"/>
<dbReference type="CDD" id="cd01948">
    <property type="entry name" value="EAL"/>
    <property type="match status" value="1"/>
</dbReference>
<dbReference type="RefSeq" id="WP_152602225.1">
    <property type="nucleotide sequence ID" value="NZ_JACHBQ010000001.1"/>
</dbReference>
<feature type="transmembrane region" description="Helical" evidence="1">
    <location>
        <begin position="270"/>
        <end position="294"/>
    </location>
</feature>
<keyword evidence="1" id="KW-1133">Transmembrane helix</keyword>
<evidence type="ECO:0000313" key="5">
    <source>
        <dbReference type="Proteomes" id="UP000561726"/>
    </source>
</evidence>
<dbReference type="NCBIfam" id="TIGR00254">
    <property type="entry name" value="GGDEF"/>
    <property type="match status" value="1"/>
</dbReference>
<dbReference type="SUPFAM" id="SSF141868">
    <property type="entry name" value="EAL domain-like"/>
    <property type="match status" value="1"/>
</dbReference>
<dbReference type="Proteomes" id="UP000561726">
    <property type="component" value="Unassembled WGS sequence"/>
</dbReference>
<dbReference type="SMART" id="SM00267">
    <property type="entry name" value="GGDEF"/>
    <property type="match status" value="1"/>
</dbReference>
<sequence length="764" mass="81946">MRVRTRPERVATLSVPPKPSRSWLNWVLGGVLAGFLVGLVLRGDGDFNPLVDGWLGLSAMWAPVVVCWWAVYRTRFRAVEVPLVAAAVTCFAAGNSYFVLAARGGQVLPVPSLADIGFLGFYPLMLAALAVPAIRQLRHLGWPVLLDGAVGSLGAGAVLAVLLRPVLTAAVSGELSLATVVATAYPMFDLLLVAGFVGIGAAQGRNVGRRWSVLVLGLVAFAATDVFYALLQLNGQYVVGTPVDAGWAVGLALVAFWLDGTSRSATGRVLSVWSIPTQTVPTIATAAALGVLILGSQVAVSTLAVTLAAATLTLAAAPLVFRHRIRLADMHLQARTDELTGLPNRRALYSEIPKRLAVDPRRRSALFLLDLDKFKEVNDSLGHDIGDLLLIQVSQRLGGKLASSDFLARLGGDEFAILLYGSSAERAVTVAETLRSALSEPFVLDGVTVQVGASIGISLYPDQGDALGALLRKADMAMYRAKALRSGHHVYRDTDNTDGDERMRTLAELREGLENDQFVVHYQPKIDLDTNDVRGVEALVRWNHPLRGLVYPDDFIPLVEQAGLMKTLTGIVLEKALDQTKVWHAQGRPLTVAVNISASSLIDLELPDRILGLLTDRGLSPSVLMLEITEDFLMADRDRARAILVRLRAMGTRIAVDDFGSGYSSLSYLRDLPIDELKLDKSFIMSMSGNARATALVASTIDLAHSLGLRMVAEGVESGGDYAYLASRGCDVAQGLYVSGPVAAEELDRWLASRSSLLLPAGHD</sequence>
<feature type="transmembrane region" description="Helical" evidence="1">
    <location>
        <begin position="211"/>
        <end position="231"/>
    </location>
</feature>
<dbReference type="InterPro" id="IPR035919">
    <property type="entry name" value="EAL_sf"/>
</dbReference>
<dbReference type="InterPro" id="IPR043128">
    <property type="entry name" value="Rev_trsase/Diguanyl_cyclase"/>
</dbReference>
<dbReference type="SUPFAM" id="SSF55073">
    <property type="entry name" value="Nucleotide cyclase"/>
    <property type="match status" value="1"/>
</dbReference>
<feature type="transmembrane region" description="Helical" evidence="1">
    <location>
        <begin position="175"/>
        <end position="199"/>
    </location>
</feature>
<dbReference type="CDD" id="cd01949">
    <property type="entry name" value="GGDEF"/>
    <property type="match status" value="1"/>
</dbReference>
<feature type="transmembrane region" description="Helical" evidence="1">
    <location>
        <begin position="83"/>
        <end position="100"/>
    </location>
</feature>
<dbReference type="Gene3D" id="3.20.20.450">
    <property type="entry name" value="EAL domain"/>
    <property type="match status" value="1"/>
</dbReference>
<feature type="domain" description="EAL" evidence="2">
    <location>
        <begin position="502"/>
        <end position="755"/>
    </location>
</feature>
<dbReference type="Gene3D" id="3.30.70.270">
    <property type="match status" value="1"/>
</dbReference>
<evidence type="ECO:0000259" key="3">
    <source>
        <dbReference type="PROSITE" id="PS50887"/>
    </source>
</evidence>
<dbReference type="InterPro" id="IPR052155">
    <property type="entry name" value="Biofilm_reg_signaling"/>
</dbReference>
<feature type="transmembrane region" description="Helical" evidence="1">
    <location>
        <begin position="112"/>
        <end position="132"/>
    </location>
</feature>
<feature type="domain" description="GGDEF" evidence="3">
    <location>
        <begin position="362"/>
        <end position="496"/>
    </location>
</feature>
<feature type="transmembrane region" description="Helical" evidence="1">
    <location>
        <begin position="144"/>
        <end position="163"/>
    </location>
</feature>
<protein>
    <submittedName>
        <fullName evidence="4">Diguanylate cyclase (GGDEF)-like protein</fullName>
    </submittedName>
</protein>
<dbReference type="AlphaFoldDB" id="A0A7W8ZTS8"/>
<feature type="transmembrane region" description="Helical" evidence="1">
    <location>
        <begin position="300"/>
        <end position="321"/>
    </location>
</feature>
<keyword evidence="1" id="KW-0472">Membrane</keyword>
<dbReference type="InterPro" id="IPR001633">
    <property type="entry name" value="EAL_dom"/>
</dbReference>
<evidence type="ECO:0000313" key="4">
    <source>
        <dbReference type="EMBL" id="MBB5640069.1"/>
    </source>
</evidence>
<dbReference type="SMART" id="SM00052">
    <property type="entry name" value="EAL"/>
    <property type="match status" value="1"/>
</dbReference>